<keyword evidence="1" id="KW-0472">Membrane</keyword>
<dbReference type="EMBL" id="HACA01011435">
    <property type="protein sequence ID" value="CDW28796.1"/>
    <property type="molecule type" value="Transcribed_RNA"/>
</dbReference>
<reference evidence="2" key="1">
    <citation type="submission" date="2014-05" db="EMBL/GenBank/DDBJ databases">
        <authorList>
            <person name="Chronopoulou M."/>
        </authorList>
    </citation>
    <scope>NUCLEOTIDE SEQUENCE</scope>
    <source>
        <tissue evidence="2">Whole organism</tissue>
    </source>
</reference>
<sequence length="85" mass="9668">MCTFVHSPLFISTCNLSSVFSFKSIDCLECSIDFLCFSILFCTLSSFVTFVIFVSSRLLMFSLLELSLAMLEFVFFNNMSLLLTI</sequence>
<evidence type="ECO:0000256" key="1">
    <source>
        <dbReference type="SAM" id="Phobius"/>
    </source>
</evidence>
<feature type="transmembrane region" description="Helical" evidence="1">
    <location>
        <begin position="59"/>
        <end position="83"/>
    </location>
</feature>
<proteinExistence type="predicted"/>
<organism evidence="2">
    <name type="scientific">Lepeophtheirus salmonis</name>
    <name type="common">Salmon louse</name>
    <name type="synonym">Caligus salmonis</name>
    <dbReference type="NCBI Taxonomy" id="72036"/>
    <lineage>
        <taxon>Eukaryota</taxon>
        <taxon>Metazoa</taxon>
        <taxon>Ecdysozoa</taxon>
        <taxon>Arthropoda</taxon>
        <taxon>Crustacea</taxon>
        <taxon>Multicrustacea</taxon>
        <taxon>Hexanauplia</taxon>
        <taxon>Copepoda</taxon>
        <taxon>Siphonostomatoida</taxon>
        <taxon>Caligidae</taxon>
        <taxon>Lepeophtheirus</taxon>
    </lineage>
</organism>
<evidence type="ECO:0000313" key="2">
    <source>
        <dbReference type="EMBL" id="CDW28796.1"/>
    </source>
</evidence>
<protein>
    <submittedName>
        <fullName evidence="2">Uncharacterized protein</fullName>
    </submittedName>
</protein>
<dbReference type="AlphaFoldDB" id="A0A0K2TTR5"/>
<feature type="transmembrane region" description="Helical" evidence="1">
    <location>
        <begin position="32"/>
        <end position="53"/>
    </location>
</feature>
<keyword evidence="1" id="KW-1133">Transmembrane helix</keyword>
<keyword evidence="1" id="KW-0812">Transmembrane</keyword>
<accession>A0A0K2TTR5</accession>
<name>A0A0K2TTR5_LEPSM</name>